<reference evidence="3 4" key="1">
    <citation type="submission" date="2019-05" db="EMBL/GenBank/DDBJ databases">
        <authorList>
            <person name="Zhou X."/>
        </authorList>
    </citation>
    <scope>NUCLEOTIDE SEQUENCE [LARGE SCALE GENOMIC DNA]</scope>
    <source>
        <strain evidence="3 4">DSM 432</strain>
    </source>
</reference>
<proteinExistence type="predicted"/>
<evidence type="ECO:0000313" key="3">
    <source>
        <dbReference type="EMBL" id="TLX43282.1"/>
    </source>
</evidence>
<dbReference type="OrthoDB" id="9777345at2"/>
<dbReference type="Pfam" id="PF06863">
    <property type="entry name" value="DUF1254"/>
    <property type="match status" value="1"/>
</dbReference>
<dbReference type="Gene3D" id="2.60.120.600">
    <property type="entry name" value="Domain of unknown function DUF1214, C-terminal domain"/>
    <property type="match status" value="1"/>
</dbReference>
<dbReference type="Gene3D" id="1.10.3360.10">
    <property type="entry name" value="VPA0735-like domain"/>
    <property type="match status" value="1"/>
</dbReference>
<evidence type="ECO:0000259" key="2">
    <source>
        <dbReference type="Pfam" id="PF06863"/>
    </source>
</evidence>
<dbReference type="GeneID" id="95774120"/>
<organism evidence="3 4">
    <name type="scientific">Xanthobacter autotrophicus</name>
    <dbReference type="NCBI Taxonomy" id="280"/>
    <lineage>
        <taxon>Bacteria</taxon>
        <taxon>Pseudomonadati</taxon>
        <taxon>Pseudomonadota</taxon>
        <taxon>Alphaproteobacteria</taxon>
        <taxon>Hyphomicrobiales</taxon>
        <taxon>Xanthobacteraceae</taxon>
        <taxon>Xanthobacter</taxon>
    </lineage>
</organism>
<gene>
    <name evidence="3" type="ORF">FBQ73_11710</name>
</gene>
<name>A0A6C1KGA3_XANAU</name>
<dbReference type="PANTHER" id="PTHR36509">
    <property type="entry name" value="BLL3101 PROTEIN"/>
    <property type="match status" value="1"/>
</dbReference>
<dbReference type="InterPro" id="IPR037049">
    <property type="entry name" value="DUF1214_C_sf"/>
</dbReference>
<dbReference type="Proteomes" id="UP000305131">
    <property type="component" value="Unassembled WGS sequence"/>
</dbReference>
<feature type="domain" description="DUF1254" evidence="2">
    <location>
        <begin position="77"/>
        <end position="207"/>
    </location>
</feature>
<dbReference type="SUPFAM" id="SSF160935">
    <property type="entry name" value="VPA0735-like"/>
    <property type="match status" value="1"/>
</dbReference>
<dbReference type="PANTHER" id="PTHR36509:SF2">
    <property type="entry name" value="BLL3101 PROTEIN"/>
    <property type="match status" value="1"/>
</dbReference>
<dbReference type="InterPro" id="IPR037050">
    <property type="entry name" value="DUF1254_sf"/>
</dbReference>
<protein>
    <submittedName>
        <fullName evidence="3">DUF1254 domain-containing protein</fullName>
    </submittedName>
</protein>
<dbReference type="RefSeq" id="WP_138399636.1">
    <property type="nucleotide sequence ID" value="NZ_JBAFVI010000002.1"/>
</dbReference>
<dbReference type="Pfam" id="PF06742">
    <property type="entry name" value="DUF1214"/>
    <property type="match status" value="1"/>
</dbReference>
<feature type="domain" description="DUF1214" evidence="1">
    <location>
        <begin position="363"/>
        <end position="457"/>
    </location>
</feature>
<evidence type="ECO:0000259" key="1">
    <source>
        <dbReference type="Pfam" id="PF06742"/>
    </source>
</evidence>
<accession>A0A6C1KGA3</accession>
<dbReference type="InterPro" id="IPR010621">
    <property type="entry name" value="DUF1214"/>
</dbReference>
<sequence length="477" mass="51722">MKVSRRAVSLGLGILGAGSGLAPAVAEGLVHELAADVEDLRSASEAYIYGYPLVTMEITRRVMTNVATPEASRAPMGQFVRMRSYPDSSFRDVTAPNADTLYTTAWIDVGKEPWILSLPDMKGRYFLFPMLDGWTNVFQVPGTRTTGTGAQTYAITGPGWKGTLPAGVVEYKSSTALVWLLGRIYCTGTPEDYAAVHALQDACTISPLSAWGKPFTPPAGTVDPAIDMKTAVREQVNALSGIDFFRVLADLLKTNPPSAADAPILPKLAQIGVVPGKDFNPAAADPAVLNRVPKFSFDRIMLHFVTGPDISNVNGWRFTTKTGLYGTDYIQRALIAAIGLGANRPEDAVYPTSPKSGGGLLARKYDGANKYVMHFPKGQLPPVKGFWSLTMYDENYFFVANPINRYSISQRQDLKKNADGSVDLYIQNASPGADKESNWLPAPAGKFVLMLRMYWPNPKSPSILDGSWKIPPVTTAS</sequence>
<dbReference type="EMBL" id="VAUP01000022">
    <property type="protein sequence ID" value="TLX43282.1"/>
    <property type="molecule type" value="Genomic_DNA"/>
</dbReference>
<dbReference type="InterPro" id="IPR010679">
    <property type="entry name" value="DUF1254"/>
</dbReference>
<comment type="caution">
    <text evidence="3">The sequence shown here is derived from an EMBL/GenBank/DDBJ whole genome shotgun (WGS) entry which is preliminary data.</text>
</comment>
<dbReference type="Gene3D" id="2.60.40.1610">
    <property type="entry name" value="Domain of unknown function DUF1254"/>
    <property type="match status" value="1"/>
</dbReference>
<evidence type="ECO:0000313" key="4">
    <source>
        <dbReference type="Proteomes" id="UP000305131"/>
    </source>
</evidence>
<dbReference type="AlphaFoldDB" id="A0A6C1KGA3"/>